<organism evidence="12 13">
    <name type="scientific">Lachancea fermentati</name>
    <name type="common">Zygosaccharomyces fermentati</name>
    <dbReference type="NCBI Taxonomy" id="4955"/>
    <lineage>
        <taxon>Eukaryota</taxon>
        <taxon>Fungi</taxon>
        <taxon>Dikarya</taxon>
        <taxon>Ascomycota</taxon>
        <taxon>Saccharomycotina</taxon>
        <taxon>Saccharomycetes</taxon>
        <taxon>Saccharomycetales</taxon>
        <taxon>Saccharomycetaceae</taxon>
        <taxon>Lachancea</taxon>
    </lineage>
</organism>
<evidence type="ECO:0000313" key="12">
    <source>
        <dbReference type="EMBL" id="SCW02666.1"/>
    </source>
</evidence>
<accession>A0A1G4MFG7</accession>
<comment type="pathway">
    <text evidence="2">Protein modification; protein sumoylation.</text>
</comment>
<evidence type="ECO:0000256" key="8">
    <source>
        <dbReference type="ARBA" id="ARBA00022833"/>
    </source>
</evidence>
<proteinExistence type="inferred from homology"/>
<comment type="similarity">
    <text evidence="3">Belongs to the NSE2 family.</text>
</comment>
<keyword evidence="8" id="KW-0862">Zinc</keyword>
<dbReference type="GO" id="GO:0008270">
    <property type="term" value="F:zinc ion binding"/>
    <property type="evidence" value="ECO:0007669"/>
    <property type="project" value="UniProtKB-KW"/>
</dbReference>
<dbReference type="Proteomes" id="UP000190831">
    <property type="component" value="Chromosome F"/>
</dbReference>
<dbReference type="GO" id="GO:0005634">
    <property type="term" value="C:nucleus"/>
    <property type="evidence" value="ECO:0007669"/>
    <property type="project" value="UniProtKB-SubCell"/>
</dbReference>
<evidence type="ECO:0000256" key="4">
    <source>
        <dbReference type="ARBA" id="ARBA00022679"/>
    </source>
</evidence>
<evidence type="ECO:0000259" key="11">
    <source>
        <dbReference type="PROSITE" id="PS51044"/>
    </source>
</evidence>
<evidence type="ECO:0000313" key="13">
    <source>
        <dbReference type="Proteomes" id="UP000190831"/>
    </source>
</evidence>
<evidence type="ECO:0000256" key="3">
    <source>
        <dbReference type="ARBA" id="ARBA00008212"/>
    </source>
</evidence>
<keyword evidence="5" id="KW-0479">Metal-binding</keyword>
<reference evidence="13" key="1">
    <citation type="submission" date="2016-03" db="EMBL/GenBank/DDBJ databases">
        <authorList>
            <person name="Devillers H."/>
        </authorList>
    </citation>
    <scope>NUCLEOTIDE SEQUENCE [LARGE SCALE GENOMIC DNA]</scope>
</reference>
<dbReference type="Gene3D" id="1.20.120.1010">
    <property type="match status" value="1"/>
</dbReference>
<evidence type="ECO:0000256" key="5">
    <source>
        <dbReference type="ARBA" id="ARBA00022723"/>
    </source>
</evidence>
<keyword evidence="7" id="KW-0833">Ubl conjugation pathway</keyword>
<comment type="subcellular location">
    <subcellularLocation>
        <location evidence="1">Nucleus</location>
    </subcellularLocation>
</comment>
<dbReference type="SUPFAM" id="SSF57850">
    <property type="entry name" value="RING/U-box"/>
    <property type="match status" value="1"/>
</dbReference>
<dbReference type="PROSITE" id="PS51044">
    <property type="entry name" value="ZF_SP_RING"/>
    <property type="match status" value="1"/>
</dbReference>
<dbReference type="PANTHER" id="PTHR21330:SF1">
    <property type="entry name" value="E3 SUMO-PROTEIN LIGASE NSE2"/>
    <property type="match status" value="1"/>
</dbReference>
<dbReference type="Gene3D" id="3.30.40.10">
    <property type="entry name" value="Zinc/RING finger domain, C3HC4 (zinc finger)"/>
    <property type="match status" value="1"/>
</dbReference>
<dbReference type="GO" id="GO:0030915">
    <property type="term" value="C:Smc5-Smc6 complex"/>
    <property type="evidence" value="ECO:0007669"/>
    <property type="project" value="InterPro"/>
</dbReference>
<dbReference type="OrthoDB" id="756301at2759"/>
<evidence type="ECO:0000256" key="10">
    <source>
        <dbReference type="PROSITE-ProRule" id="PRU00452"/>
    </source>
</evidence>
<dbReference type="CDD" id="cd16651">
    <property type="entry name" value="SPL-RING_NSE2"/>
    <property type="match status" value="1"/>
</dbReference>
<evidence type="ECO:0000256" key="2">
    <source>
        <dbReference type="ARBA" id="ARBA00004718"/>
    </source>
</evidence>
<keyword evidence="4" id="KW-0808">Transferase</keyword>
<dbReference type="OMA" id="IELICPI"/>
<dbReference type="InterPro" id="IPR026846">
    <property type="entry name" value="Nse2(Mms21)"/>
</dbReference>
<dbReference type="InterPro" id="IPR013083">
    <property type="entry name" value="Znf_RING/FYVE/PHD"/>
</dbReference>
<dbReference type="GO" id="GO:0061665">
    <property type="term" value="F:SUMO ligase activity"/>
    <property type="evidence" value="ECO:0007669"/>
    <property type="project" value="TreeGrafter"/>
</dbReference>
<dbReference type="Pfam" id="PF22326">
    <property type="entry name" value="MMS21_N"/>
    <property type="match status" value="1"/>
</dbReference>
<evidence type="ECO:0000256" key="7">
    <source>
        <dbReference type="ARBA" id="ARBA00022786"/>
    </source>
</evidence>
<evidence type="ECO:0000256" key="1">
    <source>
        <dbReference type="ARBA" id="ARBA00004123"/>
    </source>
</evidence>
<keyword evidence="13" id="KW-1185">Reference proteome</keyword>
<sequence length="258" mass="29594">MSERSNTVPESVPLHQSVLQEFHQWKPIDNSYIFSETRSQFLHILEDIADGATPASLDTLTEAYKEFQRLEHHNSQQAGKVERAKQEYRSLCDQLPPVSWENWDQYRDGSLIAPKLSQVYSQLQDHPISEQETNSDDLSRVFKALPHILEDPQCILPDDAADDDIHIEGGQIELTCPITCMKFEKPMVSRKCGHVFDYKGIQQYLNQSGQQPRDCPQAACRQKLTMRDFVPDKLMEFRCKIANARDSSTKLGKDLVTL</sequence>
<dbReference type="UniPathway" id="UPA00886"/>
<gene>
    <name evidence="12" type="ORF">LAFE_0F11650G</name>
</gene>
<evidence type="ECO:0000256" key="9">
    <source>
        <dbReference type="ARBA" id="ARBA00023242"/>
    </source>
</evidence>
<dbReference type="GO" id="GO:0000724">
    <property type="term" value="P:double-strand break repair via homologous recombination"/>
    <property type="evidence" value="ECO:0007669"/>
    <property type="project" value="InterPro"/>
</dbReference>
<name>A0A1G4MFG7_LACFM</name>
<dbReference type="PANTHER" id="PTHR21330">
    <property type="entry name" value="E3 SUMO-PROTEIN LIGASE NSE2"/>
    <property type="match status" value="1"/>
</dbReference>
<dbReference type="GO" id="GO:0016925">
    <property type="term" value="P:protein sumoylation"/>
    <property type="evidence" value="ECO:0007669"/>
    <property type="project" value="UniProtKB-UniPathway"/>
</dbReference>
<evidence type="ECO:0000256" key="6">
    <source>
        <dbReference type="ARBA" id="ARBA00022771"/>
    </source>
</evidence>
<dbReference type="EMBL" id="LT598490">
    <property type="protein sequence ID" value="SCW02666.1"/>
    <property type="molecule type" value="Genomic_DNA"/>
</dbReference>
<dbReference type="InterPro" id="IPR054753">
    <property type="entry name" value="MMS21_N"/>
</dbReference>
<dbReference type="STRING" id="4955.A0A1G4MFG7"/>
<keyword evidence="9" id="KW-0539">Nucleus</keyword>
<dbReference type="InterPro" id="IPR004181">
    <property type="entry name" value="Znf_MIZ"/>
</dbReference>
<keyword evidence="6 10" id="KW-0863">Zinc-finger</keyword>
<protein>
    <submittedName>
        <fullName evidence="12">LAFE_0F11650g1_1</fullName>
    </submittedName>
</protein>
<dbReference type="AlphaFoldDB" id="A0A1G4MFG7"/>
<feature type="domain" description="SP-RING-type" evidence="11">
    <location>
        <begin position="161"/>
        <end position="250"/>
    </location>
</feature>
<dbReference type="Pfam" id="PF11789">
    <property type="entry name" value="zf-Nse"/>
    <property type="match status" value="1"/>
</dbReference>